<dbReference type="GO" id="GO:0016747">
    <property type="term" value="F:acyltransferase activity, transferring groups other than amino-acyl groups"/>
    <property type="evidence" value="ECO:0007669"/>
    <property type="project" value="InterPro"/>
</dbReference>
<dbReference type="EMBL" id="JBBCAQ010000022">
    <property type="protein sequence ID" value="KAK7590895.1"/>
    <property type="molecule type" value="Genomic_DNA"/>
</dbReference>
<accession>A0AAN9Y5F4</accession>
<gene>
    <name evidence="2" type="ORF">V9T40_002508</name>
</gene>
<dbReference type="InterPro" id="IPR016181">
    <property type="entry name" value="Acyl_CoA_acyltransferase"/>
</dbReference>
<dbReference type="PROSITE" id="PS51186">
    <property type="entry name" value="GNAT"/>
    <property type="match status" value="1"/>
</dbReference>
<reference evidence="2 3" key="1">
    <citation type="submission" date="2024-03" db="EMBL/GenBank/DDBJ databases">
        <title>Adaptation during the transition from Ophiocordyceps entomopathogen to insect associate is accompanied by gene loss and intensified selection.</title>
        <authorList>
            <person name="Ward C.M."/>
            <person name="Onetto C.A."/>
            <person name="Borneman A.R."/>
        </authorList>
    </citation>
    <scope>NUCLEOTIDE SEQUENCE [LARGE SCALE GENOMIC DNA]</scope>
    <source>
        <strain evidence="2">AWRI1</strain>
        <tissue evidence="2">Single Adult Female</tissue>
    </source>
</reference>
<dbReference type="Proteomes" id="UP001367676">
    <property type="component" value="Unassembled WGS sequence"/>
</dbReference>
<dbReference type="InterPro" id="IPR013653">
    <property type="entry name" value="GCN5-like_dom"/>
</dbReference>
<sequence length="415" mass="46867">MSNWLQIPLSFDEMKELPASEVDNLCNILYTEWPQSIPGCHAPVVTTYALDSYEKELESTFSSFLDGYEGIVILSLISEKHMPISKKVISAKGYKIQRSINLVLFSMDIDTAKNLEIVTFKLLANYYQELFPVTFLLASEQTNCLPGKASEQLPGIFRPVLAQDYQSWYNEMLTELPKSEVDNLCNILQKEWPQSIQGCFVPIVTIYALDSYENDLAEMFSIFLDKCDEVISLSLISKKHFPILEKIITAKSYKILYSVTLVTFSMDIDKAKNLEINYPSDVEVKSLKKEHLKDIYEVWVSNDTHTIEELENCLELNNDFAVGVFSKQTGRLLSRCLRSHCGAISALQTIEEARGKGYAKLLLKHVSKKLAELSIVPFTYVADFNEISMKTIAGAGFNIAGYTTSVDIGKVKPET</sequence>
<evidence type="ECO:0000313" key="3">
    <source>
        <dbReference type="Proteomes" id="UP001367676"/>
    </source>
</evidence>
<comment type="caution">
    <text evidence="2">The sequence shown here is derived from an EMBL/GenBank/DDBJ whole genome shotgun (WGS) entry which is preliminary data.</text>
</comment>
<dbReference type="PANTHER" id="PTHR20958:SF6">
    <property type="entry name" value="GLYCINE N-ACYLTRANSFERASE-LIKE PROTEIN"/>
    <property type="match status" value="1"/>
</dbReference>
<dbReference type="InterPro" id="IPR000182">
    <property type="entry name" value="GNAT_dom"/>
</dbReference>
<dbReference type="PANTHER" id="PTHR20958">
    <property type="entry name" value="GLYCINE N-ACYLTRANSFERASE-LIKE PROTEIN"/>
    <property type="match status" value="1"/>
</dbReference>
<evidence type="ECO:0000259" key="1">
    <source>
        <dbReference type="PROSITE" id="PS51186"/>
    </source>
</evidence>
<dbReference type="Pfam" id="PF08445">
    <property type="entry name" value="FR47"/>
    <property type="match status" value="1"/>
</dbReference>
<keyword evidence="3" id="KW-1185">Reference proteome</keyword>
<evidence type="ECO:0000313" key="2">
    <source>
        <dbReference type="EMBL" id="KAK7590895.1"/>
    </source>
</evidence>
<organism evidence="2 3">
    <name type="scientific">Parthenolecanium corni</name>
    <dbReference type="NCBI Taxonomy" id="536013"/>
    <lineage>
        <taxon>Eukaryota</taxon>
        <taxon>Metazoa</taxon>
        <taxon>Ecdysozoa</taxon>
        <taxon>Arthropoda</taxon>
        <taxon>Hexapoda</taxon>
        <taxon>Insecta</taxon>
        <taxon>Pterygota</taxon>
        <taxon>Neoptera</taxon>
        <taxon>Paraneoptera</taxon>
        <taxon>Hemiptera</taxon>
        <taxon>Sternorrhyncha</taxon>
        <taxon>Coccoidea</taxon>
        <taxon>Coccidae</taxon>
        <taxon>Parthenolecanium</taxon>
    </lineage>
</organism>
<dbReference type="Gene3D" id="3.40.630.30">
    <property type="match status" value="1"/>
</dbReference>
<dbReference type="AlphaFoldDB" id="A0AAN9Y5F4"/>
<proteinExistence type="predicted"/>
<feature type="domain" description="N-acetyltransferase" evidence="1">
    <location>
        <begin position="282"/>
        <end position="415"/>
    </location>
</feature>
<dbReference type="InterPro" id="IPR053225">
    <property type="entry name" value="Acyl-CoA_N-acyltransferase"/>
</dbReference>
<protein>
    <recommendedName>
        <fullName evidence="1">N-acetyltransferase domain-containing protein</fullName>
    </recommendedName>
</protein>
<dbReference type="SUPFAM" id="SSF55729">
    <property type="entry name" value="Acyl-CoA N-acyltransferases (Nat)"/>
    <property type="match status" value="1"/>
</dbReference>
<name>A0AAN9Y5F4_9HEMI</name>